<organism evidence="1 2">
    <name type="scientific">Glarea lozoyensis (strain ATCC 20868 / MF5171)</name>
    <dbReference type="NCBI Taxonomy" id="1116229"/>
    <lineage>
        <taxon>Eukaryota</taxon>
        <taxon>Fungi</taxon>
        <taxon>Dikarya</taxon>
        <taxon>Ascomycota</taxon>
        <taxon>Pezizomycotina</taxon>
        <taxon>Leotiomycetes</taxon>
        <taxon>Helotiales</taxon>
        <taxon>Helotiaceae</taxon>
        <taxon>Glarea</taxon>
    </lineage>
</organism>
<dbReference type="GeneID" id="19462586"/>
<sequence>MCVEGRAVAAKFQPTQSLCLHEVHVTWSRSYEVDQPWGRVSIHVVISNGSRNGSSVSSLMLLRTPEVGHHRSVMDRRRRGL</sequence>
<dbReference type="EMBL" id="KE145363">
    <property type="protein sequence ID" value="EPE30564.1"/>
    <property type="molecule type" value="Genomic_DNA"/>
</dbReference>
<proteinExistence type="predicted"/>
<protein>
    <submittedName>
        <fullName evidence="1">Uncharacterized protein</fullName>
    </submittedName>
</protein>
<name>S3D077_GLAL2</name>
<dbReference type="HOGENOM" id="CLU_2574092_0_0_1"/>
<evidence type="ECO:0000313" key="1">
    <source>
        <dbReference type="EMBL" id="EPE30564.1"/>
    </source>
</evidence>
<accession>S3D077</accession>
<dbReference type="RefSeq" id="XP_008081975.1">
    <property type="nucleotide sequence ID" value="XM_008083784.1"/>
</dbReference>
<evidence type="ECO:0000313" key="2">
    <source>
        <dbReference type="Proteomes" id="UP000016922"/>
    </source>
</evidence>
<gene>
    <name evidence="1" type="ORF">GLAREA_03531</name>
</gene>
<reference evidence="1 2" key="1">
    <citation type="journal article" date="2013" name="BMC Genomics">
        <title>Genomics-driven discovery of the pneumocandin biosynthetic gene cluster in the fungus Glarea lozoyensis.</title>
        <authorList>
            <person name="Chen L."/>
            <person name="Yue Q."/>
            <person name="Zhang X."/>
            <person name="Xiang M."/>
            <person name="Wang C."/>
            <person name="Li S."/>
            <person name="Che Y."/>
            <person name="Ortiz-Lopez F.J."/>
            <person name="Bills G.F."/>
            <person name="Liu X."/>
            <person name="An Z."/>
        </authorList>
    </citation>
    <scope>NUCLEOTIDE SEQUENCE [LARGE SCALE GENOMIC DNA]</scope>
    <source>
        <strain evidence="2">ATCC 20868 / MF5171</strain>
    </source>
</reference>
<dbReference type="KEGG" id="glz:GLAREA_03531"/>
<keyword evidence="2" id="KW-1185">Reference proteome</keyword>
<dbReference type="Proteomes" id="UP000016922">
    <property type="component" value="Unassembled WGS sequence"/>
</dbReference>
<dbReference type="AlphaFoldDB" id="S3D077"/>